<evidence type="ECO:0000313" key="10">
    <source>
        <dbReference type="Proteomes" id="UP000694520"/>
    </source>
</evidence>
<feature type="compositionally biased region" description="Acidic residues" evidence="7">
    <location>
        <begin position="27"/>
        <end position="37"/>
    </location>
</feature>
<evidence type="ECO:0000256" key="4">
    <source>
        <dbReference type="ARBA" id="ARBA00023163"/>
    </source>
</evidence>
<accession>A0A8B9WSI9</accession>
<evidence type="ECO:0000313" key="9">
    <source>
        <dbReference type="Ensembl" id="ENSBGRP00000010992.1"/>
    </source>
</evidence>
<dbReference type="Pfam" id="PF00010">
    <property type="entry name" value="HLH"/>
    <property type="match status" value="1"/>
</dbReference>
<dbReference type="PANTHER" id="PTHR15741">
    <property type="entry name" value="BASIC HELIX-LOOP-HELIX ZIP TRANSCRIPTION FACTOR"/>
    <property type="match status" value="1"/>
</dbReference>
<comment type="subcellular location">
    <subcellularLocation>
        <location evidence="1">Nucleus</location>
    </subcellularLocation>
</comment>
<keyword evidence="3" id="KW-0238">DNA-binding</keyword>
<dbReference type="GO" id="GO:0046983">
    <property type="term" value="F:protein dimerization activity"/>
    <property type="evidence" value="ECO:0007669"/>
    <property type="project" value="InterPro"/>
</dbReference>
<keyword evidence="5" id="KW-0539">Nucleus</keyword>
<dbReference type="PANTHER" id="PTHR15741:SF23">
    <property type="entry name" value="MLX-INTERACTING PROTEIN"/>
    <property type="match status" value="1"/>
</dbReference>
<dbReference type="SUPFAM" id="SSF47459">
    <property type="entry name" value="HLH, helix-loop-helix DNA-binding domain"/>
    <property type="match status" value="1"/>
</dbReference>
<dbReference type="GO" id="GO:0001228">
    <property type="term" value="F:DNA-binding transcription activator activity, RNA polymerase II-specific"/>
    <property type="evidence" value="ECO:0007669"/>
    <property type="project" value="Ensembl"/>
</dbReference>
<feature type="region of interest" description="Disordered" evidence="7">
    <location>
        <begin position="81"/>
        <end position="100"/>
    </location>
</feature>
<dbReference type="PRINTS" id="PR01217">
    <property type="entry name" value="PRICHEXTENSN"/>
</dbReference>
<dbReference type="InterPro" id="IPR036638">
    <property type="entry name" value="HLH_DNA-bd_sf"/>
</dbReference>
<feature type="region of interest" description="Disordered" evidence="7">
    <location>
        <begin position="445"/>
        <end position="475"/>
    </location>
</feature>
<sequence length="975" mass="106210">MAADVFMCSQSRPRSRGRAVLLKPQVPEDDDDSDTDEPSPPPASGAATPARGQASAVLPPPKAGSGREEPPRRQQIIHSGHFMVSSPHREHPPKKGYDFDTVNKQTCQTYSFGKTSSCHLSIDASLTKLFECMTLAYSGKLVSPKWKNFKGLKLQWRDKIRLNNAIWRAWYMQYLEKRKNPVCHFVTPLDGSVEVDEHRRPEAITTEGKYWKSRIEIVIREYHKWRTYFKKRLQQHKDEDLSSLAQDDDMLYWHKHRDGWKTPVPMEEDTLLDTDMLMSEFSDTLFSTLSSHPPVAWPNPREIAHLGNADMIQPGLIPLQPNLDFMDTFEPFQDLFSSSRSIFGSMLPAPTSTPAPDPNSPPAQESILPTTALPTDLPTASLPDSFIAPPAAAALDPTSGQGCEHPPQPGDPFMQPADLGPSAPPLSGPQPYLPVFTLPLLSPSPAPPPPSPVLPLGPPHATALNPPTPPTFLQPQKFAEAGKSPSVITHTASATLTHDASATTFSQSQGLIITTRYPPPSGSPYGLALSPVTRPPTVGPPQPRLTFVHPKPVSLPGGRHKQPPKIVPAPKPEPVSVVLKNACLTPAAFPGQPQAVIMTSGPLKREGMLASTVSQSNVVLTPAALTRAPGVAEFPSSILVTDLGPGPGSQHAPVSRLFPPDSLVKGEQGPLHGGIAQVPATGAGDSALRLDRLGPRRDCPNSGQASPCASEQSPSPQSPQNNCSGKSPADPKNVAVLKNRQMKHISAEQKRRFNIKMGFDTLNSLISNNTKLVSGCGGRGRGWAGRGPTGPARGGAWCAARSDPAPSQTSHAITLQKTVEYITKLQQERSQMQEEARRLREEIEELNATILSCQQLLPATGVPVTRRQFDHMRDMFDEYVKSRTLQNWKFWIFSVIIKPLFESFKGVVSTSSLDELHRTALSWLDEHCSLPILRPTVLNTLRHLSTTTSILTDPSQLPEQAAEAVSRISQRAGES</sequence>
<feature type="region of interest" description="Disordered" evidence="7">
    <location>
        <begin position="642"/>
        <end position="732"/>
    </location>
</feature>
<dbReference type="InterPro" id="IPR052207">
    <property type="entry name" value="Max-like/E-box_TFs"/>
</dbReference>
<keyword evidence="10" id="KW-1185">Reference proteome</keyword>
<dbReference type="AlphaFoldDB" id="A0A8B9WSI9"/>
<feature type="compositionally biased region" description="Basic and acidic residues" evidence="7">
    <location>
        <begin position="688"/>
        <end position="699"/>
    </location>
</feature>
<reference evidence="9" key="3">
    <citation type="submission" date="2025-09" db="UniProtKB">
        <authorList>
            <consortium name="Ensembl"/>
        </authorList>
    </citation>
    <scope>IDENTIFICATION</scope>
</reference>
<keyword evidence="2" id="KW-0805">Transcription regulation</keyword>
<feature type="coiled-coil region" evidence="6">
    <location>
        <begin position="815"/>
        <end position="856"/>
    </location>
</feature>
<protein>
    <submittedName>
        <fullName evidence="9">MLX interacting protein</fullName>
    </submittedName>
</protein>
<evidence type="ECO:0000256" key="5">
    <source>
        <dbReference type="ARBA" id="ARBA00023242"/>
    </source>
</evidence>
<proteinExistence type="predicted"/>
<feature type="region of interest" description="Disordered" evidence="7">
    <location>
        <begin position="390"/>
        <end position="428"/>
    </location>
</feature>
<evidence type="ECO:0000256" key="2">
    <source>
        <dbReference type="ARBA" id="ARBA00023015"/>
    </source>
</evidence>
<dbReference type="GO" id="GO:0005634">
    <property type="term" value="C:nucleus"/>
    <property type="evidence" value="ECO:0007669"/>
    <property type="project" value="UniProtKB-SubCell"/>
</dbReference>
<dbReference type="Ensembl" id="ENSBGRT00000012628.1">
    <property type="protein sequence ID" value="ENSBGRP00000010992.1"/>
    <property type="gene ID" value="ENSBGRG00000006763.1"/>
</dbReference>
<dbReference type="InterPro" id="IPR011598">
    <property type="entry name" value="bHLH_dom"/>
</dbReference>
<dbReference type="SMART" id="SM00353">
    <property type="entry name" value="HLH"/>
    <property type="match status" value="1"/>
</dbReference>
<dbReference type="Proteomes" id="UP000694520">
    <property type="component" value="Chromosome 16"/>
</dbReference>
<dbReference type="PROSITE" id="PS50888">
    <property type="entry name" value="BHLH"/>
    <property type="match status" value="1"/>
</dbReference>
<evidence type="ECO:0000256" key="3">
    <source>
        <dbReference type="ARBA" id="ARBA00023125"/>
    </source>
</evidence>
<reference evidence="9" key="2">
    <citation type="submission" date="2025-08" db="UniProtKB">
        <authorList>
            <consortium name="Ensembl"/>
        </authorList>
    </citation>
    <scope>IDENTIFICATION</scope>
</reference>
<evidence type="ECO:0000256" key="6">
    <source>
        <dbReference type="SAM" id="Coils"/>
    </source>
</evidence>
<keyword evidence="4" id="KW-0804">Transcription</keyword>
<feature type="compositionally biased region" description="Low complexity" evidence="7">
    <location>
        <begin position="704"/>
        <end position="724"/>
    </location>
</feature>
<gene>
    <name evidence="9" type="primary">MLXIP</name>
</gene>
<feature type="compositionally biased region" description="Basic and acidic residues" evidence="7">
    <location>
        <begin position="87"/>
        <end position="98"/>
    </location>
</feature>
<evidence type="ECO:0000256" key="7">
    <source>
        <dbReference type="SAM" id="MobiDB-lite"/>
    </source>
</evidence>
<feature type="compositionally biased region" description="Pro residues" evidence="7">
    <location>
        <begin position="351"/>
        <end position="361"/>
    </location>
</feature>
<feature type="compositionally biased region" description="Pro residues" evidence="7">
    <location>
        <begin position="445"/>
        <end position="458"/>
    </location>
</feature>
<keyword evidence="6" id="KW-0175">Coiled coil</keyword>
<feature type="region of interest" description="Disordered" evidence="7">
    <location>
        <begin position="347"/>
        <end position="378"/>
    </location>
</feature>
<organism evidence="9 10">
    <name type="scientific">Bos mutus grunniens</name>
    <name type="common">Wild yak</name>
    <name type="synonym">Bos grunniens</name>
    <dbReference type="NCBI Taxonomy" id="30521"/>
    <lineage>
        <taxon>Eukaryota</taxon>
        <taxon>Metazoa</taxon>
        <taxon>Chordata</taxon>
        <taxon>Craniata</taxon>
        <taxon>Vertebrata</taxon>
        <taxon>Euteleostomi</taxon>
        <taxon>Mammalia</taxon>
        <taxon>Eutheria</taxon>
        <taxon>Laurasiatheria</taxon>
        <taxon>Artiodactyla</taxon>
        <taxon>Ruminantia</taxon>
        <taxon>Pecora</taxon>
        <taxon>Bovidae</taxon>
        <taxon>Bovinae</taxon>
        <taxon>Bos</taxon>
    </lineage>
</organism>
<dbReference type="Gene3D" id="4.10.280.10">
    <property type="entry name" value="Helix-loop-helix DNA-binding domain"/>
    <property type="match status" value="1"/>
</dbReference>
<evidence type="ECO:0000256" key="1">
    <source>
        <dbReference type="ARBA" id="ARBA00004123"/>
    </source>
</evidence>
<dbReference type="CDD" id="cd21772">
    <property type="entry name" value="NES2-NLS_MLXIP"/>
    <property type="match status" value="1"/>
</dbReference>
<reference evidence="9" key="1">
    <citation type="submission" date="2019-05" db="EMBL/GenBank/DDBJ databases">
        <authorList>
            <person name="Zhang S."/>
            <person name="Liu J."/>
        </authorList>
    </citation>
    <scope>NUCLEOTIDE SEQUENCE [LARGE SCALE GENOMIC DNA]</scope>
</reference>
<feature type="compositionally biased region" description="Low complexity" evidence="7">
    <location>
        <begin position="368"/>
        <end position="378"/>
    </location>
</feature>
<evidence type="ECO:0000259" key="8">
    <source>
        <dbReference type="PROSITE" id="PS50888"/>
    </source>
</evidence>
<feature type="region of interest" description="Disordered" evidence="7">
    <location>
        <begin position="1"/>
        <end position="72"/>
    </location>
</feature>
<name>A0A8B9WSI9_BOSMU</name>
<dbReference type="GO" id="GO:0000978">
    <property type="term" value="F:RNA polymerase II cis-regulatory region sequence-specific DNA binding"/>
    <property type="evidence" value="ECO:0007669"/>
    <property type="project" value="TreeGrafter"/>
</dbReference>
<dbReference type="GeneTree" id="ENSGT00940000158691"/>
<feature type="domain" description="BHLH" evidence="8">
    <location>
        <begin position="739"/>
        <end position="825"/>
    </location>
</feature>